<keyword evidence="2" id="KW-0812">Transmembrane</keyword>
<sequence>MLYNVFGYGNVAVSANAVLDWQKITQEDKTYVPEDQKNNTGVISNQEVQTSVSSNGAPSGAVGGSSNIPPTYVSTSPASELSSYSNTITNYNVSEVYKSIVNDKSGDLQNLTMTVFLNSTNTAVIPTIKAAVAKAVGASSSSIDVLAMPFNRSAEQTAEEAMTQAQNQARFRTILTYSIILVILLTASIFYFSFQIRKRKQVKAVQIRRKKIEEEVAQVAQKVEAEPQNKEFSQLQGNVSEWVDRDPEDVAQIIKLWMNKE</sequence>
<feature type="domain" description="Flagellar M-ring C-terminal" evidence="3">
    <location>
        <begin position="2"/>
        <end position="150"/>
    </location>
</feature>
<comment type="caution">
    <text evidence="4">The sequence shown here is derived from an EMBL/GenBank/DDBJ whole genome shotgun (WGS) entry which is preliminary data.</text>
</comment>
<accession>A0A7V3RDQ5</accession>
<evidence type="ECO:0000256" key="1">
    <source>
        <dbReference type="SAM" id="MobiDB-lite"/>
    </source>
</evidence>
<protein>
    <recommendedName>
        <fullName evidence="3">Flagellar M-ring C-terminal domain-containing protein</fullName>
    </recommendedName>
</protein>
<dbReference type="Pfam" id="PF08345">
    <property type="entry name" value="YscJ_FliF_C"/>
    <property type="match status" value="1"/>
</dbReference>
<evidence type="ECO:0000256" key="2">
    <source>
        <dbReference type="SAM" id="Phobius"/>
    </source>
</evidence>
<dbReference type="EMBL" id="DTPE01000071">
    <property type="protein sequence ID" value="HGE74803.1"/>
    <property type="molecule type" value="Genomic_DNA"/>
</dbReference>
<name>A0A7V3RDQ5_9BACT</name>
<dbReference type="InterPro" id="IPR043427">
    <property type="entry name" value="YscJ/FliF"/>
</dbReference>
<feature type="region of interest" description="Disordered" evidence="1">
    <location>
        <begin position="32"/>
        <end position="68"/>
    </location>
</feature>
<dbReference type="InterPro" id="IPR013556">
    <property type="entry name" value="Flag_M-ring_C"/>
</dbReference>
<reference evidence="4" key="1">
    <citation type="journal article" date="2020" name="mSystems">
        <title>Genome- and Community-Level Interaction Insights into Carbon Utilization and Element Cycling Functions of Hydrothermarchaeota in Hydrothermal Sediment.</title>
        <authorList>
            <person name="Zhou Z."/>
            <person name="Liu Y."/>
            <person name="Xu W."/>
            <person name="Pan J."/>
            <person name="Luo Z.H."/>
            <person name="Li M."/>
        </authorList>
    </citation>
    <scope>NUCLEOTIDE SEQUENCE [LARGE SCALE GENOMIC DNA]</scope>
    <source>
        <strain evidence="4">SpSt-966</strain>
    </source>
</reference>
<feature type="compositionally biased region" description="Polar residues" evidence="1">
    <location>
        <begin position="38"/>
        <end position="57"/>
    </location>
</feature>
<evidence type="ECO:0000313" key="4">
    <source>
        <dbReference type="EMBL" id="HGE74803.1"/>
    </source>
</evidence>
<gene>
    <name evidence="4" type="ORF">ENX73_01600</name>
</gene>
<dbReference type="PANTHER" id="PTHR30046">
    <property type="entry name" value="FLAGELLAR M-RING PROTEIN"/>
    <property type="match status" value="1"/>
</dbReference>
<organism evidence="4">
    <name type="scientific">Mesoaciditoga lauensis</name>
    <dbReference type="NCBI Taxonomy" id="1495039"/>
    <lineage>
        <taxon>Bacteria</taxon>
        <taxon>Thermotogati</taxon>
        <taxon>Thermotogota</taxon>
        <taxon>Thermotogae</taxon>
        <taxon>Mesoaciditogales</taxon>
        <taxon>Mesoaciditogaceae</taxon>
        <taxon>Mesoaciditoga</taxon>
    </lineage>
</organism>
<dbReference type="PANTHER" id="PTHR30046:SF0">
    <property type="entry name" value="FLAGELLAR M-RING PROTEIN"/>
    <property type="match status" value="1"/>
</dbReference>
<proteinExistence type="predicted"/>
<feature type="transmembrane region" description="Helical" evidence="2">
    <location>
        <begin position="174"/>
        <end position="194"/>
    </location>
</feature>
<evidence type="ECO:0000259" key="3">
    <source>
        <dbReference type="Pfam" id="PF08345"/>
    </source>
</evidence>
<keyword evidence="2" id="KW-1133">Transmembrane helix</keyword>
<dbReference type="AlphaFoldDB" id="A0A7V3RDQ5"/>
<keyword evidence="2" id="KW-0472">Membrane</keyword>